<comment type="caution">
    <text evidence="1">The sequence shown here is derived from an EMBL/GenBank/DDBJ whole genome shotgun (WGS) entry which is preliminary data.</text>
</comment>
<name>A0ABR2D1W8_9ROSI</name>
<sequence>MQKKAWRWKWFESISRSNRRLSASWPRLLRPDDPPSSVSAEPRGTCPAAIGSDVWQPALECTWMPRLELGLDTVPAKAVIGSSSGEPSPELRRSWTFFRFGYQTPSSSIVCLAQPVRSALFRESVITGSSTVAERFRYLLDRSELLFQISSRLFLSWHWRSDTHL</sequence>
<dbReference type="EMBL" id="JBBPBM010000038">
    <property type="protein sequence ID" value="KAK8527717.1"/>
    <property type="molecule type" value="Genomic_DNA"/>
</dbReference>
<protein>
    <submittedName>
        <fullName evidence="1">Uncharacterized protein</fullName>
    </submittedName>
</protein>
<evidence type="ECO:0000313" key="1">
    <source>
        <dbReference type="EMBL" id="KAK8527717.1"/>
    </source>
</evidence>
<proteinExistence type="predicted"/>
<dbReference type="Proteomes" id="UP001472677">
    <property type="component" value="Unassembled WGS sequence"/>
</dbReference>
<organism evidence="1 2">
    <name type="scientific">Hibiscus sabdariffa</name>
    <name type="common">roselle</name>
    <dbReference type="NCBI Taxonomy" id="183260"/>
    <lineage>
        <taxon>Eukaryota</taxon>
        <taxon>Viridiplantae</taxon>
        <taxon>Streptophyta</taxon>
        <taxon>Embryophyta</taxon>
        <taxon>Tracheophyta</taxon>
        <taxon>Spermatophyta</taxon>
        <taxon>Magnoliopsida</taxon>
        <taxon>eudicotyledons</taxon>
        <taxon>Gunneridae</taxon>
        <taxon>Pentapetalae</taxon>
        <taxon>rosids</taxon>
        <taxon>malvids</taxon>
        <taxon>Malvales</taxon>
        <taxon>Malvaceae</taxon>
        <taxon>Malvoideae</taxon>
        <taxon>Hibiscus</taxon>
    </lineage>
</organism>
<reference evidence="1 2" key="1">
    <citation type="journal article" date="2024" name="G3 (Bethesda)">
        <title>Genome assembly of Hibiscus sabdariffa L. provides insights into metabolisms of medicinal natural products.</title>
        <authorList>
            <person name="Kim T."/>
        </authorList>
    </citation>
    <scope>NUCLEOTIDE SEQUENCE [LARGE SCALE GENOMIC DNA]</scope>
    <source>
        <strain evidence="1">TK-2024</strain>
        <tissue evidence="1">Old leaves</tissue>
    </source>
</reference>
<gene>
    <name evidence="1" type="ORF">V6N12_054920</name>
</gene>
<evidence type="ECO:0000313" key="2">
    <source>
        <dbReference type="Proteomes" id="UP001472677"/>
    </source>
</evidence>
<accession>A0ABR2D1W8</accession>
<keyword evidence="2" id="KW-1185">Reference proteome</keyword>